<feature type="domain" description="Iminophenyl-pyruvate dimer synthase" evidence="1">
    <location>
        <begin position="24"/>
        <end position="249"/>
    </location>
</feature>
<dbReference type="PANTHER" id="PTHR34400">
    <property type="match status" value="1"/>
</dbReference>
<dbReference type="OrthoDB" id="9795032at2"/>
<name>A0A2G8TCJ7_9BURK</name>
<protein>
    <recommendedName>
        <fullName evidence="1">Iminophenyl-pyruvate dimer synthase domain-containing protein</fullName>
    </recommendedName>
</protein>
<evidence type="ECO:0000259" key="1">
    <source>
        <dbReference type="Pfam" id="PF12902"/>
    </source>
</evidence>
<dbReference type="PANTHER" id="PTHR34400:SF4">
    <property type="entry name" value="MEMBRANE PROTEIN"/>
    <property type="match status" value="1"/>
</dbReference>
<evidence type="ECO:0000313" key="3">
    <source>
        <dbReference type="Proteomes" id="UP000230390"/>
    </source>
</evidence>
<dbReference type="AlphaFoldDB" id="A0A2G8TCJ7"/>
<reference evidence="2 3" key="1">
    <citation type="submission" date="2017-10" db="EMBL/GenBank/DDBJ databases">
        <title>Massilia psychrophilum sp. nov., a novel purple-pigmented bacterium isolated from Tianshan glacier, Xinjiang Municipality, China.</title>
        <authorList>
            <person name="Wang H."/>
        </authorList>
    </citation>
    <scope>NUCLEOTIDE SEQUENCE [LARGE SCALE GENOMIC DNA]</scope>
    <source>
        <strain evidence="2 3">JCM 30074</strain>
    </source>
</reference>
<sequence>MNTPPSLDASVIRVNDREQLIYLLTEAAEIEHGLMCCYLYAAWSLKQSTDEGLSAEQLAKVDRWRHQIHGVAMEEMLHLALVNNLLMSIGSPPHFARQNFPVAPGYHPASLVVRLAPCTRDTVSHFVYLERPEGMRLPQAKGFETELGYRRGAGVATRLTPNAEDYDTVGHLYAGIEHGFEQLSAELGESALFIGAPEAQIDTDLLSFESMRAVTDLNSAVAAIATIVEQGEGGRRDHEKSHYAQFVTIGKQYDAMLAADSGFTPYRPVAPTPVMFRPIADDGATQVSAPESAVMLDLANACYALMLRLLASATGGMYEKPFRAVQLGCAIEMMSIVKALAIRLTTMPAAAGAAQNASMNFHLARATLALPQRDAGMALMAERAHELAGAAGQLGLQGDNGAALGERIAAVGMQLEQPV</sequence>
<dbReference type="EMBL" id="PDOC01000011">
    <property type="protein sequence ID" value="PIL43785.1"/>
    <property type="molecule type" value="Genomic_DNA"/>
</dbReference>
<gene>
    <name evidence="2" type="ORF">CR105_17300</name>
</gene>
<dbReference type="Pfam" id="PF12902">
    <property type="entry name" value="Ferritin-like"/>
    <property type="match status" value="1"/>
</dbReference>
<dbReference type="Gene3D" id="1.20.1260.10">
    <property type="match status" value="1"/>
</dbReference>
<keyword evidence="3" id="KW-1185">Reference proteome</keyword>
<dbReference type="InterPro" id="IPR012347">
    <property type="entry name" value="Ferritin-like"/>
</dbReference>
<dbReference type="Proteomes" id="UP000230390">
    <property type="component" value="Unassembled WGS sequence"/>
</dbReference>
<organism evidence="2 3">
    <name type="scientific">Massilia eurypsychrophila</name>
    <dbReference type="NCBI Taxonomy" id="1485217"/>
    <lineage>
        <taxon>Bacteria</taxon>
        <taxon>Pseudomonadati</taxon>
        <taxon>Pseudomonadota</taxon>
        <taxon>Betaproteobacteria</taxon>
        <taxon>Burkholderiales</taxon>
        <taxon>Oxalobacteraceae</taxon>
        <taxon>Telluria group</taxon>
        <taxon>Massilia</taxon>
    </lineage>
</organism>
<dbReference type="RefSeq" id="WP_099790420.1">
    <property type="nucleotide sequence ID" value="NZ_JBHLYV010000019.1"/>
</dbReference>
<dbReference type="InterPro" id="IPR026820">
    <property type="entry name" value="VioB/RebD_dom"/>
</dbReference>
<evidence type="ECO:0000313" key="2">
    <source>
        <dbReference type="EMBL" id="PIL43785.1"/>
    </source>
</evidence>
<accession>A0A2G8TCJ7</accession>
<comment type="caution">
    <text evidence="2">The sequence shown here is derived from an EMBL/GenBank/DDBJ whole genome shotgun (WGS) entry which is preliminary data.</text>
</comment>
<proteinExistence type="predicted"/>